<dbReference type="PANTHER" id="PTHR35561:SF1">
    <property type="entry name" value="RNA 2',3'-CYCLIC PHOSPHODIESTERASE"/>
    <property type="match status" value="1"/>
</dbReference>
<dbReference type="EMBL" id="CP157483">
    <property type="protein sequence ID" value="XBO44046.1"/>
    <property type="molecule type" value="Genomic_DNA"/>
</dbReference>
<dbReference type="SUPFAM" id="SSF55144">
    <property type="entry name" value="LigT-like"/>
    <property type="match status" value="1"/>
</dbReference>
<dbReference type="RefSeq" id="WP_406831504.1">
    <property type="nucleotide sequence ID" value="NZ_CP157483.1"/>
</dbReference>
<dbReference type="Gene3D" id="3.90.1140.10">
    <property type="entry name" value="Cyclic phosphodiesterase"/>
    <property type="match status" value="1"/>
</dbReference>
<dbReference type="NCBIfam" id="TIGR02258">
    <property type="entry name" value="2_5_ligase"/>
    <property type="match status" value="1"/>
</dbReference>
<dbReference type="GO" id="GO:0008664">
    <property type="term" value="F:RNA 2',3'-cyclic 3'-phosphodiesterase activity"/>
    <property type="evidence" value="ECO:0007669"/>
    <property type="project" value="UniProtKB-EC"/>
</dbReference>
<evidence type="ECO:0000313" key="4">
    <source>
        <dbReference type="EMBL" id="XBO44046.1"/>
    </source>
</evidence>
<feature type="active site" description="Proton donor" evidence="2">
    <location>
        <position position="40"/>
    </location>
</feature>
<sequence length="190" mass="20478">MRIFAAVVPPDDALTDLGEFLEPRRDAGPELRWTDASLWHITLAFMADVPERRLDEVALAVASAAAQRDPFAARLCAGGAFPHAADARVLWVGVDGRPTALESLDALARNVRSSCAHAGATPEGGGFQPHLTVARARRPFEATRWLRVLDAYRGPEWVATEVTLFASHAPGGGRPRHYRPVGTMPLGGEP</sequence>
<organism evidence="4">
    <name type="scientific">Pedococcus sp. KACC 23699</name>
    <dbReference type="NCBI Taxonomy" id="3149228"/>
    <lineage>
        <taxon>Bacteria</taxon>
        <taxon>Bacillati</taxon>
        <taxon>Actinomycetota</taxon>
        <taxon>Actinomycetes</taxon>
        <taxon>Micrococcales</taxon>
        <taxon>Intrasporangiaceae</taxon>
        <taxon>Pedococcus</taxon>
    </lineage>
</organism>
<evidence type="ECO:0000256" key="1">
    <source>
        <dbReference type="ARBA" id="ARBA00022801"/>
    </source>
</evidence>
<evidence type="ECO:0000256" key="3">
    <source>
        <dbReference type="SAM" id="MobiDB-lite"/>
    </source>
</evidence>
<dbReference type="PANTHER" id="PTHR35561">
    <property type="entry name" value="RNA 2',3'-CYCLIC PHOSPHODIESTERASE"/>
    <property type="match status" value="1"/>
</dbReference>
<gene>
    <name evidence="4" type="primary">thpR</name>
    <name evidence="4" type="ORF">ABEG17_01580</name>
</gene>
<comment type="similarity">
    <text evidence="2">Belongs to the 2H phosphoesterase superfamily. ThpR family.</text>
</comment>
<comment type="function">
    <text evidence="2">Hydrolyzes RNA 2',3'-cyclic phosphodiester to an RNA 2'-phosphomonoester.</text>
</comment>
<accession>A0AAU7JV22</accession>
<feature type="region of interest" description="Disordered" evidence="3">
    <location>
        <begin position="170"/>
        <end position="190"/>
    </location>
</feature>
<dbReference type="Pfam" id="PF13563">
    <property type="entry name" value="2_5_RNA_ligase2"/>
    <property type="match status" value="1"/>
</dbReference>
<dbReference type="GO" id="GO:0004113">
    <property type="term" value="F:2',3'-cyclic-nucleotide 3'-phosphodiesterase activity"/>
    <property type="evidence" value="ECO:0007669"/>
    <property type="project" value="InterPro"/>
</dbReference>
<keyword evidence="1 2" id="KW-0378">Hydrolase</keyword>
<dbReference type="InterPro" id="IPR004175">
    <property type="entry name" value="RNA_CPDase"/>
</dbReference>
<feature type="short sequence motif" description="HXTX 1" evidence="2">
    <location>
        <begin position="40"/>
        <end position="43"/>
    </location>
</feature>
<feature type="short sequence motif" description="HXTX 2" evidence="2">
    <location>
        <begin position="130"/>
        <end position="133"/>
    </location>
</feature>
<dbReference type="InterPro" id="IPR009097">
    <property type="entry name" value="Cyclic_Pdiesterase"/>
</dbReference>
<dbReference type="AlphaFoldDB" id="A0AAU7JV22"/>
<name>A0AAU7JV22_9MICO</name>
<dbReference type="EC" id="3.1.4.58" evidence="2"/>
<protein>
    <recommendedName>
        <fullName evidence="2">RNA 2',3'-cyclic phosphodiesterase</fullName>
        <shortName evidence="2">RNA 2',3'-CPDase</shortName>
        <ecNumber evidence="2">3.1.4.58</ecNumber>
    </recommendedName>
</protein>
<evidence type="ECO:0000256" key="2">
    <source>
        <dbReference type="HAMAP-Rule" id="MF_01940"/>
    </source>
</evidence>
<reference evidence="4" key="1">
    <citation type="submission" date="2024-05" db="EMBL/GenBank/DDBJ databases">
        <authorList>
            <person name="Kim S."/>
            <person name="Heo J."/>
            <person name="Choi H."/>
            <person name="Choi Y."/>
            <person name="Kwon S.-W."/>
            <person name="Kim Y."/>
        </authorList>
    </citation>
    <scope>NUCLEOTIDE SEQUENCE</scope>
    <source>
        <strain evidence="4">KACC 23699</strain>
    </source>
</reference>
<proteinExistence type="inferred from homology"/>
<dbReference type="HAMAP" id="MF_01940">
    <property type="entry name" value="RNA_CPDase"/>
    <property type="match status" value="1"/>
</dbReference>
<comment type="catalytic activity">
    <reaction evidence="2">
        <text>a 3'-end 2',3'-cyclophospho-ribonucleotide-RNA + H2O = a 3'-end 2'-phospho-ribonucleotide-RNA + H(+)</text>
        <dbReference type="Rhea" id="RHEA:11828"/>
        <dbReference type="Rhea" id="RHEA-COMP:10464"/>
        <dbReference type="Rhea" id="RHEA-COMP:17353"/>
        <dbReference type="ChEBI" id="CHEBI:15377"/>
        <dbReference type="ChEBI" id="CHEBI:15378"/>
        <dbReference type="ChEBI" id="CHEBI:83064"/>
        <dbReference type="ChEBI" id="CHEBI:173113"/>
        <dbReference type="EC" id="3.1.4.58"/>
    </reaction>
</comment>
<feature type="active site" description="Proton acceptor" evidence="2">
    <location>
        <position position="130"/>
    </location>
</feature>